<dbReference type="KEGG" id="ote:Oter_1201"/>
<feature type="transmembrane region" description="Helical" evidence="1">
    <location>
        <begin position="12"/>
        <end position="33"/>
    </location>
</feature>
<dbReference type="HOGENOM" id="CLU_1633712_0_0_0"/>
<sequence length="164" mass="17549">MSRLLDTLAYLQPYVTGLLVAVLILMLSSGCATTGADSAGRTRDFATTGATTAAGAYVGAKEGNGKSKNAAVGAAVGFVAGETINYFSNKAQREAFLAGYEKGQSNAVKQQYWIARENQRSHEGDGYEESLYEISVPQSDRDGVRREPTTRVIRVVMPRKESGS</sequence>
<keyword evidence="1" id="KW-0812">Transmembrane</keyword>
<proteinExistence type="predicted"/>
<keyword evidence="1" id="KW-0472">Membrane</keyword>
<keyword evidence="1" id="KW-1133">Transmembrane helix</keyword>
<dbReference type="AlphaFoldDB" id="B1ZPG8"/>
<dbReference type="Pfam" id="PF13441">
    <property type="entry name" value="Gly-zipper_YMGG"/>
    <property type="match status" value="1"/>
</dbReference>
<evidence type="ECO:0000259" key="2">
    <source>
        <dbReference type="Pfam" id="PF13441"/>
    </source>
</evidence>
<evidence type="ECO:0000256" key="1">
    <source>
        <dbReference type="SAM" id="Phobius"/>
    </source>
</evidence>
<gene>
    <name evidence="3" type="ordered locus">Oter_1201</name>
</gene>
<accession>B1ZPG8</accession>
<protein>
    <recommendedName>
        <fullName evidence="2">YMGG-like Gly-zipper domain-containing protein</fullName>
    </recommendedName>
</protein>
<dbReference type="PROSITE" id="PS51257">
    <property type="entry name" value="PROKAR_LIPOPROTEIN"/>
    <property type="match status" value="1"/>
</dbReference>
<dbReference type="EMBL" id="CP001032">
    <property type="protein sequence ID" value="ACB74487.1"/>
    <property type="molecule type" value="Genomic_DNA"/>
</dbReference>
<evidence type="ECO:0000313" key="3">
    <source>
        <dbReference type="EMBL" id="ACB74487.1"/>
    </source>
</evidence>
<dbReference type="InterPro" id="IPR027367">
    <property type="entry name" value="Gly-zipper_YMGG"/>
</dbReference>
<name>B1ZPG8_OPITP</name>
<dbReference type="OrthoDB" id="199894at2"/>
<reference evidence="3 4" key="1">
    <citation type="journal article" date="2011" name="J. Bacteriol.">
        <title>Genome sequence of the verrucomicrobium Opitutus terrae PB90-1, an abundant inhabitant of rice paddy soil ecosystems.</title>
        <authorList>
            <person name="van Passel M.W."/>
            <person name="Kant R."/>
            <person name="Palva A."/>
            <person name="Copeland A."/>
            <person name="Lucas S."/>
            <person name="Lapidus A."/>
            <person name="Glavina del Rio T."/>
            <person name="Pitluck S."/>
            <person name="Goltsman E."/>
            <person name="Clum A."/>
            <person name="Sun H."/>
            <person name="Schmutz J."/>
            <person name="Larimer F.W."/>
            <person name="Land M.L."/>
            <person name="Hauser L."/>
            <person name="Kyrpides N."/>
            <person name="Mikhailova N."/>
            <person name="Richardson P.P."/>
            <person name="Janssen P.H."/>
            <person name="de Vos W.M."/>
            <person name="Smidt H."/>
        </authorList>
    </citation>
    <scope>NUCLEOTIDE SEQUENCE [LARGE SCALE GENOMIC DNA]</scope>
    <source>
        <strain evidence="4">DSM 11246 / JCM 15787 / PB90-1</strain>
    </source>
</reference>
<dbReference type="eggNOG" id="ENOG50325AB">
    <property type="taxonomic scope" value="Bacteria"/>
</dbReference>
<feature type="domain" description="YMGG-like Gly-zipper" evidence="2">
    <location>
        <begin position="43"/>
        <end position="86"/>
    </location>
</feature>
<organism evidence="3 4">
    <name type="scientific">Opitutus terrae (strain DSM 11246 / JCM 15787 / PB90-1)</name>
    <dbReference type="NCBI Taxonomy" id="452637"/>
    <lineage>
        <taxon>Bacteria</taxon>
        <taxon>Pseudomonadati</taxon>
        <taxon>Verrucomicrobiota</taxon>
        <taxon>Opitutia</taxon>
        <taxon>Opitutales</taxon>
        <taxon>Opitutaceae</taxon>
        <taxon>Opitutus</taxon>
    </lineage>
</organism>
<evidence type="ECO:0000313" key="4">
    <source>
        <dbReference type="Proteomes" id="UP000007013"/>
    </source>
</evidence>
<dbReference type="STRING" id="452637.Oter_1201"/>
<keyword evidence="4" id="KW-1185">Reference proteome</keyword>
<dbReference type="RefSeq" id="WP_012374025.1">
    <property type="nucleotide sequence ID" value="NC_010571.1"/>
</dbReference>
<dbReference type="Proteomes" id="UP000007013">
    <property type="component" value="Chromosome"/>
</dbReference>